<feature type="domain" description="C2H2-type" evidence="6">
    <location>
        <begin position="391"/>
        <end position="419"/>
    </location>
</feature>
<evidence type="ECO:0000256" key="5">
    <source>
        <dbReference type="PROSITE-ProRule" id="PRU00042"/>
    </source>
</evidence>
<dbReference type="SMART" id="SM00355">
    <property type="entry name" value="ZnF_C2H2"/>
    <property type="match status" value="11"/>
</dbReference>
<dbReference type="EMBL" id="JAEPRE010000026">
    <property type="protein sequence ID" value="KAG2235843.1"/>
    <property type="molecule type" value="Genomic_DNA"/>
</dbReference>
<dbReference type="Proteomes" id="UP000613177">
    <property type="component" value="Unassembled WGS sequence"/>
</dbReference>
<reference evidence="7" key="1">
    <citation type="submission" date="2021-01" db="EMBL/GenBank/DDBJ databases">
        <title>Metabolic potential, ecology and presence of endohyphal bacteria is reflected in genomic diversity of Mucoromycotina.</title>
        <authorList>
            <person name="Muszewska A."/>
            <person name="Okrasinska A."/>
            <person name="Steczkiewicz K."/>
            <person name="Drgas O."/>
            <person name="Orlowska M."/>
            <person name="Perlinska-Lenart U."/>
            <person name="Aleksandrzak-Piekarczyk T."/>
            <person name="Szatraj K."/>
            <person name="Zielenkiewicz U."/>
            <person name="Pilsyk S."/>
            <person name="Malc E."/>
            <person name="Mieczkowski P."/>
            <person name="Kruszewska J.S."/>
            <person name="Biernat P."/>
            <person name="Pawlowska J."/>
        </authorList>
    </citation>
    <scope>NUCLEOTIDE SEQUENCE</scope>
    <source>
        <strain evidence="7">WA0000018081</strain>
    </source>
</reference>
<keyword evidence="1" id="KW-0479">Metal-binding</keyword>
<name>A0A8H7SX97_9FUNG</name>
<evidence type="ECO:0000259" key="6">
    <source>
        <dbReference type="PROSITE" id="PS50157"/>
    </source>
</evidence>
<keyword evidence="2" id="KW-0677">Repeat</keyword>
<dbReference type="AlphaFoldDB" id="A0A8H7SX97"/>
<accession>A0A8H7SX97</accession>
<keyword evidence="3 5" id="KW-0863">Zinc-finger</keyword>
<dbReference type="PROSITE" id="PS50157">
    <property type="entry name" value="ZINC_FINGER_C2H2_2"/>
    <property type="match status" value="2"/>
</dbReference>
<sequence length="580" mass="67386">MKQRIAKNIKNNAFKRALDVDRPRTRASIKQETDDSKEALRCTLYSPVKIESFPSELSEYEYNGPTKALGPSSKGIASRHCSLCNSTFATRHLYLDHVFHVHKTKLKPIIDLETLCCNICNKICRSFQSYRLHMATRNNINVPLKRKILKPDPSIIPDIKDPNHHCRSCDFTYKERKGYRNHLIKVHNMSHLRPSKEPQILGIKTPTFDILNTYCDSCDRKFYDKCRYLQHLNKIHKMIFPKSYYELTNFDFRKRSCKICETEYQNMNGFMRHLKNVHDVTPPPSSKADLIPSTVRGNKYCNVCDKSLYSAKVYLDHLAIIHTEKVPELYQGVDCTDPKGKGNVRKPYCADCQKIFLTKSFYLVHLEKIHDIKPVKSLPNADSPDINDPNNHCSTCDKKFGLRSTYRSHLSNVHRLILPFSRKKLNTSVETPIVDVLNKYCNVCNEKYEKMVCYRDHLRKIHRIHTSSTAEIAKPVNRNEMPLISQTTSYCTACDKIYKDKSGYRRHLRAIHGIKLPRLGYPPLIVNHDIKPDIDSKDNYCVACERHYSSGYGYRTHMKNIHNIRKISIKQEDTAKPCLN</sequence>
<comment type="caution">
    <text evidence="7">The sequence shown here is derived from an EMBL/GenBank/DDBJ whole genome shotgun (WGS) entry which is preliminary data.</text>
</comment>
<dbReference type="GO" id="GO:0005634">
    <property type="term" value="C:nucleus"/>
    <property type="evidence" value="ECO:0007669"/>
    <property type="project" value="TreeGrafter"/>
</dbReference>
<evidence type="ECO:0000313" key="8">
    <source>
        <dbReference type="Proteomes" id="UP000613177"/>
    </source>
</evidence>
<evidence type="ECO:0000256" key="2">
    <source>
        <dbReference type="ARBA" id="ARBA00022737"/>
    </source>
</evidence>
<dbReference type="GO" id="GO:0000977">
    <property type="term" value="F:RNA polymerase II transcription regulatory region sequence-specific DNA binding"/>
    <property type="evidence" value="ECO:0007669"/>
    <property type="project" value="TreeGrafter"/>
</dbReference>
<dbReference type="PANTHER" id="PTHR24409:SF295">
    <property type="entry name" value="AZ2-RELATED"/>
    <property type="match status" value="1"/>
</dbReference>
<protein>
    <recommendedName>
        <fullName evidence="6">C2H2-type domain-containing protein</fullName>
    </recommendedName>
</protein>
<keyword evidence="4" id="KW-0862">Zinc</keyword>
<organism evidence="7 8">
    <name type="scientific">Thamnidium elegans</name>
    <dbReference type="NCBI Taxonomy" id="101142"/>
    <lineage>
        <taxon>Eukaryota</taxon>
        <taxon>Fungi</taxon>
        <taxon>Fungi incertae sedis</taxon>
        <taxon>Mucoromycota</taxon>
        <taxon>Mucoromycotina</taxon>
        <taxon>Mucoromycetes</taxon>
        <taxon>Mucorales</taxon>
        <taxon>Mucorineae</taxon>
        <taxon>Mucoraceae</taxon>
        <taxon>Thamnidium</taxon>
    </lineage>
</organism>
<evidence type="ECO:0000256" key="1">
    <source>
        <dbReference type="ARBA" id="ARBA00022723"/>
    </source>
</evidence>
<keyword evidence="8" id="KW-1185">Reference proteome</keyword>
<dbReference type="PROSITE" id="PS00028">
    <property type="entry name" value="ZINC_FINGER_C2H2_1"/>
    <property type="match status" value="10"/>
</dbReference>
<evidence type="ECO:0000313" key="7">
    <source>
        <dbReference type="EMBL" id="KAG2235843.1"/>
    </source>
</evidence>
<dbReference type="GO" id="GO:0008270">
    <property type="term" value="F:zinc ion binding"/>
    <property type="evidence" value="ECO:0007669"/>
    <property type="project" value="UniProtKB-KW"/>
</dbReference>
<dbReference type="GO" id="GO:0000981">
    <property type="term" value="F:DNA-binding transcription factor activity, RNA polymerase II-specific"/>
    <property type="evidence" value="ECO:0007669"/>
    <property type="project" value="TreeGrafter"/>
</dbReference>
<dbReference type="Pfam" id="PF00096">
    <property type="entry name" value="zf-C2H2"/>
    <property type="match status" value="1"/>
</dbReference>
<dbReference type="Gene3D" id="3.30.160.60">
    <property type="entry name" value="Classic Zinc Finger"/>
    <property type="match status" value="2"/>
</dbReference>
<dbReference type="PANTHER" id="PTHR24409">
    <property type="entry name" value="ZINC FINGER PROTEIN 142"/>
    <property type="match status" value="1"/>
</dbReference>
<gene>
    <name evidence="7" type="ORF">INT48_003955</name>
</gene>
<dbReference type="Pfam" id="PF12874">
    <property type="entry name" value="zf-met"/>
    <property type="match status" value="1"/>
</dbReference>
<dbReference type="InterPro" id="IPR013087">
    <property type="entry name" value="Znf_C2H2_type"/>
</dbReference>
<feature type="domain" description="C2H2-type" evidence="6">
    <location>
        <begin position="489"/>
        <end position="517"/>
    </location>
</feature>
<proteinExistence type="predicted"/>
<evidence type="ECO:0000256" key="4">
    <source>
        <dbReference type="ARBA" id="ARBA00022833"/>
    </source>
</evidence>
<evidence type="ECO:0000256" key="3">
    <source>
        <dbReference type="ARBA" id="ARBA00022771"/>
    </source>
</evidence>